<dbReference type="AlphaFoldDB" id="A0AAE1A3P4"/>
<dbReference type="PANTHER" id="PTHR46599">
    <property type="entry name" value="PIGGYBAC TRANSPOSABLE ELEMENT-DERIVED PROTEIN 4"/>
    <property type="match status" value="1"/>
</dbReference>
<keyword evidence="2" id="KW-1185">Reference proteome</keyword>
<proteinExistence type="predicted"/>
<sequence length="97" mass="11096">MDKHGEGTVTTAKGRQVTKPNIVNRYNKCMGGVDCSDAMRLANLGKRCKWTKKFVFALIGRAALNAFIIYDRHCASFHKLCRYCFMVQLVEFLMGNW</sequence>
<gene>
    <name evidence="1" type="ORF">RRG08_001879</name>
</gene>
<evidence type="ECO:0008006" key="3">
    <source>
        <dbReference type="Google" id="ProtNLM"/>
    </source>
</evidence>
<protein>
    <recommendedName>
        <fullName evidence="3">PiggyBac transposable element-derived protein domain-containing protein</fullName>
    </recommendedName>
</protein>
<evidence type="ECO:0000313" key="1">
    <source>
        <dbReference type="EMBL" id="KAK3780774.1"/>
    </source>
</evidence>
<accession>A0AAE1A3P4</accession>
<comment type="caution">
    <text evidence="1">The sequence shown here is derived from an EMBL/GenBank/DDBJ whole genome shotgun (WGS) entry which is preliminary data.</text>
</comment>
<evidence type="ECO:0000313" key="2">
    <source>
        <dbReference type="Proteomes" id="UP001283361"/>
    </source>
</evidence>
<reference evidence="1" key="1">
    <citation type="journal article" date="2023" name="G3 (Bethesda)">
        <title>A reference genome for the long-term kleptoplast-retaining sea slug Elysia crispata morphotype clarki.</title>
        <authorList>
            <person name="Eastman K.E."/>
            <person name="Pendleton A.L."/>
            <person name="Shaikh M.A."/>
            <person name="Suttiyut T."/>
            <person name="Ogas R."/>
            <person name="Tomko P."/>
            <person name="Gavelis G."/>
            <person name="Widhalm J.R."/>
            <person name="Wisecaver J.H."/>
        </authorList>
    </citation>
    <scope>NUCLEOTIDE SEQUENCE</scope>
    <source>
        <strain evidence="1">ECLA1</strain>
    </source>
</reference>
<name>A0AAE1A3P4_9GAST</name>
<dbReference type="EMBL" id="JAWDGP010002685">
    <property type="protein sequence ID" value="KAK3780774.1"/>
    <property type="molecule type" value="Genomic_DNA"/>
</dbReference>
<organism evidence="1 2">
    <name type="scientific">Elysia crispata</name>
    <name type="common">lettuce slug</name>
    <dbReference type="NCBI Taxonomy" id="231223"/>
    <lineage>
        <taxon>Eukaryota</taxon>
        <taxon>Metazoa</taxon>
        <taxon>Spiralia</taxon>
        <taxon>Lophotrochozoa</taxon>
        <taxon>Mollusca</taxon>
        <taxon>Gastropoda</taxon>
        <taxon>Heterobranchia</taxon>
        <taxon>Euthyneura</taxon>
        <taxon>Panpulmonata</taxon>
        <taxon>Sacoglossa</taxon>
        <taxon>Placobranchoidea</taxon>
        <taxon>Plakobranchidae</taxon>
        <taxon>Elysia</taxon>
    </lineage>
</organism>
<dbReference type="PANTHER" id="PTHR46599:SF3">
    <property type="entry name" value="PIGGYBAC TRANSPOSABLE ELEMENT-DERIVED PROTEIN 4"/>
    <property type="match status" value="1"/>
</dbReference>
<dbReference type="Proteomes" id="UP001283361">
    <property type="component" value="Unassembled WGS sequence"/>
</dbReference>